<evidence type="ECO:0000256" key="2">
    <source>
        <dbReference type="PROSITE-ProRule" id="PRU00335"/>
    </source>
</evidence>
<dbReference type="GO" id="GO:0003700">
    <property type="term" value="F:DNA-binding transcription factor activity"/>
    <property type="evidence" value="ECO:0007669"/>
    <property type="project" value="TreeGrafter"/>
</dbReference>
<evidence type="ECO:0000313" key="4">
    <source>
        <dbReference type="EMBL" id="TCP55034.1"/>
    </source>
</evidence>
<dbReference type="GO" id="GO:0000976">
    <property type="term" value="F:transcription cis-regulatory region binding"/>
    <property type="evidence" value="ECO:0007669"/>
    <property type="project" value="TreeGrafter"/>
</dbReference>
<dbReference type="InterPro" id="IPR009057">
    <property type="entry name" value="Homeodomain-like_sf"/>
</dbReference>
<comment type="caution">
    <text evidence="4">The sequence shown here is derived from an EMBL/GenBank/DDBJ whole genome shotgun (WGS) entry which is preliminary data.</text>
</comment>
<feature type="DNA-binding region" description="H-T-H motif" evidence="2">
    <location>
        <begin position="41"/>
        <end position="60"/>
    </location>
</feature>
<dbReference type="InterPro" id="IPR036271">
    <property type="entry name" value="Tet_transcr_reg_TetR-rel_C_sf"/>
</dbReference>
<dbReference type="Gene3D" id="1.10.357.10">
    <property type="entry name" value="Tetracycline Repressor, domain 2"/>
    <property type="match status" value="1"/>
</dbReference>
<keyword evidence="5" id="KW-1185">Reference proteome</keyword>
<evidence type="ECO:0000313" key="5">
    <source>
        <dbReference type="Proteomes" id="UP000294911"/>
    </source>
</evidence>
<dbReference type="Pfam" id="PF17939">
    <property type="entry name" value="TetR_C_30"/>
    <property type="match status" value="1"/>
</dbReference>
<dbReference type="OrthoDB" id="2356263at2"/>
<dbReference type="RefSeq" id="WP_132876415.1">
    <property type="nucleotide sequence ID" value="NZ_SLXQ01000002.1"/>
</dbReference>
<name>A0A4R2R040_9PSEU</name>
<gene>
    <name evidence="4" type="ORF">EV191_102246</name>
</gene>
<dbReference type="SUPFAM" id="SSF48498">
    <property type="entry name" value="Tetracyclin repressor-like, C-terminal domain"/>
    <property type="match status" value="1"/>
</dbReference>
<reference evidence="4 5" key="1">
    <citation type="submission" date="2019-03" db="EMBL/GenBank/DDBJ databases">
        <title>Genomic Encyclopedia of Type Strains, Phase IV (KMG-IV): sequencing the most valuable type-strain genomes for metagenomic binning, comparative biology and taxonomic classification.</title>
        <authorList>
            <person name="Goeker M."/>
        </authorList>
    </citation>
    <scope>NUCLEOTIDE SEQUENCE [LARGE SCALE GENOMIC DNA]</scope>
    <source>
        <strain evidence="4 5">DSM 45765</strain>
    </source>
</reference>
<dbReference type="Proteomes" id="UP000294911">
    <property type="component" value="Unassembled WGS sequence"/>
</dbReference>
<dbReference type="InterPro" id="IPR050109">
    <property type="entry name" value="HTH-type_TetR-like_transc_reg"/>
</dbReference>
<dbReference type="PANTHER" id="PTHR30055:SF219">
    <property type="entry name" value="TRANSCRIPTIONAL REGULATORY PROTEIN"/>
    <property type="match status" value="1"/>
</dbReference>
<dbReference type="PANTHER" id="PTHR30055">
    <property type="entry name" value="HTH-TYPE TRANSCRIPTIONAL REGULATOR RUTR"/>
    <property type="match status" value="1"/>
</dbReference>
<accession>A0A4R2R040</accession>
<evidence type="ECO:0000256" key="1">
    <source>
        <dbReference type="ARBA" id="ARBA00023125"/>
    </source>
</evidence>
<organism evidence="4 5">
    <name type="scientific">Tamaricihabitans halophyticus</name>
    <dbReference type="NCBI Taxonomy" id="1262583"/>
    <lineage>
        <taxon>Bacteria</taxon>
        <taxon>Bacillati</taxon>
        <taxon>Actinomycetota</taxon>
        <taxon>Actinomycetes</taxon>
        <taxon>Pseudonocardiales</taxon>
        <taxon>Pseudonocardiaceae</taxon>
        <taxon>Tamaricihabitans</taxon>
    </lineage>
</organism>
<dbReference type="AlphaFoldDB" id="A0A4R2R040"/>
<dbReference type="PROSITE" id="PS50977">
    <property type="entry name" value="HTH_TETR_2"/>
    <property type="match status" value="1"/>
</dbReference>
<dbReference type="EMBL" id="SLXQ01000002">
    <property type="protein sequence ID" value="TCP55034.1"/>
    <property type="molecule type" value="Genomic_DNA"/>
</dbReference>
<dbReference type="InterPro" id="IPR001647">
    <property type="entry name" value="HTH_TetR"/>
</dbReference>
<evidence type="ECO:0000259" key="3">
    <source>
        <dbReference type="PROSITE" id="PS50977"/>
    </source>
</evidence>
<dbReference type="PRINTS" id="PR00455">
    <property type="entry name" value="HTHTETR"/>
</dbReference>
<dbReference type="InterPro" id="IPR041586">
    <property type="entry name" value="PsrA_TetR_C"/>
</dbReference>
<feature type="domain" description="HTH tetR-type" evidence="3">
    <location>
        <begin position="18"/>
        <end position="78"/>
    </location>
</feature>
<proteinExistence type="predicted"/>
<dbReference type="SUPFAM" id="SSF46689">
    <property type="entry name" value="Homeodomain-like"/>
    <property type="match status" value="1"/>
</dbReference>
<sequence>MGSSAAGDSGERVERAAPDRRNRILDAAERIFAEHGYHGTTLRQVAGAAEVKLSLLVYHFESKLRLYVSVFERRQYVNDERLRRLTVIEDLTAPDAVERVVRAFLDPVVELAEDGRWYRRLVLREAADPSSQDRPVIGTLFDPMARQFIAALRVALPGKREGFYEWAYLFAVGALTQSAFDDRLSSISDGTISDESNPGAKADLLRSFIVAGLRHG</sequence>
<keyword evidence="1 2" id="KW-0238">DNA-binding</keyword>
<dbReference type="Pfam" id="PF00440">
    <property type="entry name" value="TetR_N"/>
    <property type="match status" value="1"/>
</dbReference>
<protein>
    <submittedName>
        <fullName evidence="4">TetR family transcriptional regulator</fullName>
    </submittedName>
</protein>